<feature type="region of interest" description="Disordered" evidence="1">
    <location>
        <begin position="234"/>
        <end position="275"/>
    </location>
</feature>
<name>A0ABV2HHF7_9HYPH</name>
<sequence>MKNNSIISKDDGFSLDDWSEIEEGLFCTSRNLKEEVAGKTNRILFGNKIDGDEINFLNKDNEVRVLSGIKRGRLAEDSTEVVNGSQLYSMYEQFAGYFGGGAGYRNRTWTAPSFSIAQLSRHGENTFTTYDNVASAFEGVNGSMKNLNDRINKIENNAVSGSISEGLNWSKKKESYDTSHNNNDSKIINVAEGDVKKSSEDIVTGDQLWETNKKTEDIADNTKNDIAIFSYDHDKKSSNKKSSITLKGADESDPVLIDNIAHEDTKEEPKKNSKC</sequence>
<feature type="compositionally biased region" description="Basic and acidic residues" evidence="1">
    <location>
        <begin position="260"/>
        <end position="275"/>
    </location>
</feature>
<dbReference type="EMBL" id="JBEPLI010000010">
    <property type="protein sequence ID" value="MET3589995.1"/>
    <property type="molecule type" value="Genomic_DNA"/>
</dbReference>
<evidence type="ECO:0000259" key="2">
    <source>
        <dbReference type="Pfam" id="PF05662"/>
    </source>
</evidence>
<comment type="caution">
    <text evidence="3">The sequence shown here is derived from an EMBL/GenBank/DDBJ whole genome shotgun (WGS) entry which is preliminary data.</text>
</comment>
<dbReference type="Pfam" id="PF05662">
    <property type="entry name" value="YadA_stalk"/>
    <property type="match status" value="2"/>
</dbReference>
<dbReference type="InterPro" id="IPR008635">
    <property type="entry name" value="Coiled_stalk_dom"/>
</dbReference>
<dbReference type="Proteomes" id="UP001549086">
    <property type="component" value="Unassembled WGS sequence"/>
</dbReference>
<evidence type="ECO:0000313" key="4">
    <source>
        <dbReference type="Proteomes" id="UP001549086"/>
    </source>
</evidence>
<feature type="domain" description="Trimeric autotransporter adhesin YadA-like stalk" evidence="2">
    <location>
        <begin position="78"/>
        <end position="103"/>
    </location>
</feature>
<keyword evidence="4" id="KW-1185">Reference proteome</keyword>
<protein>
    <recommendedName>
        <fullName evidence="2">Trimeric autotransporter adhesin YadA-like stalk domain-containing protein</fullName>
    </recommendedName>
</protein>
<reference evidence="3 4" key="1">
    <citation type="submission" date="2024-06" db="EMBL/GenBank/DDBJ databases">
        <title>Genomic Encyclopedia of Type Strains, Phase IV (KMG-IV): sequencing the most valuable type-strain genomes for metagenomic binning, comparative biology and taxonomic classification.</title>
        <authorList>
            <person name="Goeker M."/>
        </authorList>
    </citation>
    <scope>NUCLEOTIDE SEQUENCE [LARGE SCALE GENOMIC DNA]</scope>
    <source>
        <strain evidence="3 4">DSM 23649</strain>
    </source>
</reference>
<feature type="domain" description="Trimeric autotransporter adhesin YadA-like stalk" evidence="2">
    <location>
        <begin position="186"/>
        <end position="225"/>
    </location>
</feature>
<dbReference type="Gene3D" id="1.20.5.170">
    <property type="match status" value="2"/>
</dbReference>
<gene>
    <name evidence="3" type="ORF">ABID23_001087</name>
</gene>
<evidence type="ECO:0000256" key="1">
    <source>
        <dbReference type="SAM" id="MobiDB-lite"/>
    </source>
</evidence>
<accession>A0ABV2HHF7</accession>
<proteinExistence type="predicted"/>
<organism evidence="3 4">
    <name type="scientific">Bartonella silvatica</name>
    <dbReference type="NCBI Taxonomy" id="357760"/>
    <lineage>
        <taxon>Bacteria</taxon>
        <taxon>Pseudomonadati</taxon>
        <taxon>Pseudomonadota</taxon>
        <taxon>Alphaproteobacteria</taxon>
        <taxon>Hyphomicrobiales</taxon>
        <taxon>Bartonellaceae</taxon>
        <taxon>Bartonella</taxon>
    </lineage>
</organism>
<evidence type="ECO:0000313" key="3">
    <source>
        <dbReference type="EMBL" id="MET3589995.1"/>
    </source>
</evidence>
<dbReference type="RefSeq" id="WP_354189980.1">
    <property type="nucleotide sequence ID" value="NZ_JBEPLI010000010.1"/>
</dbReference>